<sequence>MILDKSVDVYARVSAILNKASPLADLLLRLWVAEVFWRAGMVKIQSMYSTMYMFQHVYHVPLLPPDVAAYMATGIELGFPILLALGLFTRFAAGFLFVYNIIAVISFPALWSTGFTDHKVWGLMLLTTLLHGPGILSFDAAIRLWWRRTRSGAKLA</sequence>
<feature type="transmembrane region" description="Helical" evidence="7">
    <location>
        <begin position="120"/>
        <end position="146"/>
    </location>
</feature>
<name>A0A1D8K7Q0_9GAMM</name>
<evidence type="ECO:0000256" key="7">
    <source>
        <dbReference type="SAM" id="Phobius"/>
    </source>
</evidence>
<evidence type="ECO:0000256" key="4">
    <source>
        <dbReference type="ARBA" id="ARBA00022692"/>
    </source>
</evidence>
<keyword evidence="9" id="KW-1185">Reference proteome</keyword>
<dbReference type="EMBL" id="CP017448">
    <property type="protein sequence ID" value="AOV16995.1"/>
    <property type="molecule type" value="Genomic_DNA"/>
</dbReference>
<evidence type="ECO:0008006" key="10">
    <source>
        <dbReference type="Google" id="ProtNLM"/>
    </source>
</evidence>
<keyword evidence="3" id="KW-1003">Cell membrane</keyword>
<dbReference type="RefSeq" id="WP_070072574.1">
    <property type="nucleotide sequence ID" value="NZ_CP017448.1"/>
</dbReference>
<evidence type="ECO:0000256" key="5">
    <source>
        <dbReference type="ARBA" id="ARBA00022989"/>
    </source>
</evidence>
<gene>
    <name evidence="8" type="ORF">BJI67_07930</name>
</gene>
<keyword evidence="5 7" id="KW-1133">Transmembrane helix</keyword>
<evidence type="ECO:0000256" key="1">
    <source>
        <dbReference type="ARBA" id="ARBA00004651"/>
    </source>
</evidence>
<dbReference type="Proteomes" id="UP000095342">
    <property type="component" value="Chromosome"/>
</dbReference>
<dbReference type="PANTHER" id="PTHR33452">
    <property type="entry name" value="OXIDOREDUCTASE CATD-RELATED"/>
    <property type="match status" value="1"/>
</dbReference>
<evidence type="ECO:0000313" key="9">
    <source>
        <dbReference type="Proteomes" id="UP000095342"/>
    </source>
</evidence>
<dbReference type="AlphaFoldDB" id="A0A1D8K7Q0"/>
<dbReference type="Pfam" id="PF07681">
    <property type="entry name" value="DoxX"/>
    <property type="match status" value="1"/>
</dbReference>
<dbReference type="PANTHER" id="PTHR33452:SF1">
    <property type="entry name" value="INNER MEMBRANE PROTEIN YPHA-RELATED"/>
    <property type="match status" value="1"/>
</dbReference>
<keyword evidence="4 7" id="KW-0812">Transmembrane</keyword>
<evidence type="ECO:0000313" key="8">
    <source>
        <dbReference type="EMBL" id="AOV16995.1"/>
    </source>
</evidence>
<dbReference type="InterPro" id="IPR051907">
    <property type="entry name" value="DoxX-like_oxidoreductase"/>
</dbReference>
<comment type="subcellular location">
    <subcellularLocation>
        <location evidence="1">Cell membrane</location>
        <topology evidence="1">Multi-pass membrane protein</topology>
    </subcellularLocation>
</comment>
<feature type="transmembrane region" description="Helical" evidence="7">
    <location>
        <begin position="95"/>
        <end position="114"/>
    </location>
</feature>
<evidence type="ECO:0000256" key="6">
    <source>
        <dbReference type="ARBA" id="ARBA00023136"/>
    </source>
</evidence>
<feature type="transmembrane region" description="Helical" evidence="7">
    <location>
        <begin position="67"/>
        <end position="88"/>
    </location>
</feature>
<evidence type="ECO:0000256" key="3">
    <source>
        <dbReference type="ARBA" id="ARBA00022475"/>
    </source>
</evidence>
<protein>
    <recommendedName>
        <fullName evidence="10">DoxX family protein</fullName>
    </recommendedName>
</protein>
<dbReference type="KEGG" id="aaeo:BJI67_07930"/>
<dbReference type="GO" id="GO:0005886">
    <property type="term" value="C:plasma membrane"/>
    <property type="evidence" value="ECO:0007669"/>
    <property type="project" value="UniProtKB-SubCell"/>
</dbReference>
<accession>A0A1D8K7Q0</accession>
<reference evidence="8 9" key="1">
    <citation type="submission" date="2016-09" db="EMBL/GenBank/DDBJ databases">
        <title>Acidihalobacter prosperus V6 (DSM14174).</title>
        <authorList>
            <person name="Khaleque H.N."/>
            <person name="Ramsay J.P."/>
            <person name="Murphy R.J.T."/>
            <person name="Kaksonen A.H."/>
            <person name="Boxall N.J."/>
            <person name="Watkin E.L.J."/>
        </authorList>
    </citation>
    <scope>NUCLEOTIDE SEQUENCE [LARGE SCALE GENOMIC DNA]</scope>
    <source>
        <strain evidence="8 9">V6</strain>
    </source>
</reference>
<evidence type="ECO:0000256" key="2">
    <source>
        <dbReference type="ARBA" id="ARBA00006679"/>
    </source>
</evidence>
<comment type="similarity">
    <text evidence="2">Belongs to the DoxX family.</text>
</comment>
<organism evidence="8 9">
    <name type="scientific">Acidihalobacter aeolianus</name>
    <dbReference type="NCBI Taxonomy" id="2792603"/>
    <lineage>
        <taxon>Bacteria</taxon>
        <taxon>Pseudomonadati</taxon>
        <taxon>Pseudomonadota</taxon>
        <taxon>Gammaproteobacteria</taxon>
        <taxon>Chromatiales</taxon>
        <taxon>Ectothiorhodospiraceae</taxon>
        <taxon>Acidihalobacter</taxon>
    </lineage>
</organism>
<proteinExistence type="inferred from homology"/>
<dbReference type="InterPro" id="IPR032808">
    <property type="entry name" value="DoxX"/>
</dbReference>
<keyword evidence="6 7" id="KW-0472">Membrane</keyword>